<dbReference type="EMBL" id="QZWG01000010">
    <property type="protein sequence ID" value="RZB86392.1"/>
    <property type="molecule type" value="Genomic_DNA"/>
</dbReference>
<evidence type="ECO:0000259" key="8">
    <source>
        <dbReference type="PROSITE" id="PS50089"/>
    </source>
</evidence>
<name>A0A0B2NVD6_GLYSO</name>
<dbReference type="Pfam" id="PF13639">
    <property type="entry name" value="zf-RING_2"/>
    <property type="match status" value="1"/>
</dbReference>
<evidence type="ECO:0000313" key="10">
    <source>
        <dbReference type="EMBL" id="RZB86392.1"/>
    </source>
</evidence>
<comment type="catalytic activity">
    <reaction evidence="1">
        <text>S-ubiquitinyl-[E2 ubiquitin-conjugating enzyme]-L-cysteine + [acceptor protein]-L-lysine = [E2 ubiquitin-conjugating enzyme]-L-cysteine + N(6)-ubiquitinyl-[acceptor protein]-L-lysine.</text>
        <dbReference type="EC" id="2.3.2.27"/>
    </reaction>
</comment>
<feature type="region of interest" description="Disordered" evidence="7">
    <location>
        <begin position="120"/>
        <end position="142"/>
    </location>
</feature>
<protein>
    <recommendedName>
        <fullName evidence="2">RING-type E3 ubiquitin transferase</fullName>
        <ecNumber evidence="2">2.3.2.27</ecNumber>
    </recommendedName>
</protein>
<dbReference type="PANTHER" id="PTHR15710:SF229">
    <property type="entry name" value="E3 UBIQUITIN-PROTEIN LIGASE RNF181-LIKE"/>
    <property type="match status" value="1"/>
</dbReference>
<dbReference type="SMART" id="SM00184">
    <property type="entry name" value="RING"/>
    <property type="match status" value="1"/>
</dbReference>
<evidence type="ECO:0000256" key="6">
    <source>
        <dbReference type="PROSITE-ProRule" id="PRU00175"/>
    </source>
</evidence>
<evidence type="ECO:0000256" key="7">
    <source>
        <dbReference type="SAM" id="MobiDB-lite"/>
    </source>
</evidence>
<dbReference type="SUPFAM" id="SSF57850">
    <property type="entry name" value="RING/U-box"/>
    <property type="match status" value="1"/>
</dbReference>
<sequence length="216" mass="24562">MDEYYCCAYPHISASDFASETPFCPDDQRFSVEVAYTNMYVLNAREFETSEYTTHHSFSNISKDEIMQETTIVSWLSSMGVPSEAHRSVVAKVLQCARGMANDRIPTKVLSMRVDVTITQPGDDFEDYDEEYEDEDHDDDDEDHGLVQAAAKSQHVEGLETVEQEGCKRCAICLEDFNVGVRMPCLHMFHENCIGEWLQIGNSCPLCRFKMPPQMG</sequence>
<dbReference type="PANTHER" id="PTHR15710">
    <property type="entry name" value="E3 UBIQUITIN-PROTEIN LIGASE PRAJA"/>
    <property type="match status" value="1"/>
</dbReference>
<keyword evidence="3" id="KW-0479">Metal-binding</keyword>
<keyword evidence="4 6" id="KW-0863">Zinc-finger</keyword>
<evidence type="ECO:0000256" key="4">
    <source>
        <dbReference type="ARBA" id="ARBA00022771"/>
    </source>
</evidence>
<evidence type="ECO:0000256" key="2">
    <source>
        <dbReference type="ARBA" id="ARBA00012483"/>
    </source>
</evidence>
<evidence type="ECO:0000256" key="5">
    <source>
        <dbReference type="ARBA" id="ARBA00022833"/>
    </source>
</evidence>
<proteinExistence type="predicted"/>
<gene>
    <name evidence="10" type="ORF">D0Y65_026450</name>
    <name evidence="9" type="ORF">glysoja_035462</name>
</gene>
<dbReference type="Proteomes" id="UP000289340">
    <property type="component" value="Chromosome 10"/>
</dbReference>
<feature type="domain" description="RING-type" evidence="8">
    <location>
        <begin position="170"/>
        <end position="208"/>
    </location>
</feature>
<dbReference type="GO" id="GO:0005737">
    <property type="term" value="C:cytoplasm"/>
    <property type="evidence" value="ECO:0007669"/>
    <property type="project" value="TreeGrafter"/>
</dbReference>
<dbReference type="GO" id="GO:0016567">
    <property type="term" value="P:protein ubiquitination"/>
    <property type="evidence" value="ECO:0007669"/>
    <property type="project" value="TreeGrafter"/>
</dbReference>
<dbReference type="InterPro" id="IPR013083">
    <property type="entry name" value="Znf_RING/FYVE/PHD"/>
</dbReference>
<dbReference type="Proteomes" id="UP000053555">
    <property type="component" value="Unassembled WGS sequence"/>
</dbReference>
<feature type="compositionally biased region" description="Acidic residues" evidence="7">
    <location>
        <begin position="123"/>
        <end position="142"/>
    </location>
</feature>
<dbReference type="Gene3D" id="3.30.40.10">
    <property type="entry name" value="Zinc/RING finger domain, C3HC4 (zinc finger)"/>
    <property type="match status" value="1"/>
</dbReference>
<reference evidence="9" key="1">
    <citation type="submission" date="2014-07" db="EMBL/GenBank/DDBJ databases">
        <title>Identification of a novel salt tolerance gene in wild soybean by whole-genome sequencing.</title>
        <authorList>
            <person name="Lam H.-M."/>
            <person name="Qi X."/>
            <person name="Li M.-W."/>
            <person name="Liu X."/>
            <person name="Xie M."/>
            <person name="Ni M."/>
            <person name="Xu X."/>
        </authorList>
    </citation>
    <scope>NUCLEOTIDE SEQUENCE [LARGE SCALE GENOMIC DNA]</scope>
    <source>
        <tissue evidence="9">Root</tissue>
    </source>
</reference>
<organism evidence="9">
    <name type="scientific">Glycine soja</name>
    <name type="common">Wild soybean</name>
    <dbReference type="NCBI Taxonomy" id="3848"/>
    <lineage>
        <taxon>Eukaryota</taxon>
        <taxon>Viridiplantae</taxon>
        <taxon>Streptophyta</taxon>
        <taxon>Embryophyta</taxon>
        <taxon>Tracheophyta</taxon>
        <taxon>Spermatophyta</taxon>
        <taxon>Magnoliopsida</taxon>
        <taxon>eudicotyledons</taxon>
        <taxon>Gunneridae</taxon>
        <taxon>Pentapetalae</taxon>
        <taxon>rosids</taxon>
        <taxon>fabids</taxon>
        <taxon>Fabales</taxon>
        <taxon>Fabaceae</taxon>
        <taxon>Papilionoideae</taxon>
        <taxon>50 kb inversion clade</taxon>
        <taxon>NPAAA clade</taxon>
        <taxon>indigoferoid/millettioid clade</taxon>
        <taxon>Phaseoleae</taxon>
        <taxon>Glycine</taxon>
        <taxon>Glycine subgen. Soja</taxon>
    </lineage>
</organism>
<dbReference type="GO" id="GO:0061630">
    <property type="term" value="F:ubiquitin protein ligase activity"/>
    <property type="evidence" value="ECO:0007669"/>
    <property type="project" value="UniProtKB-EC"/>
</dbReference>
<dbReference type="AlphaFoldDB" id="A0A0B2NVD6"/>
<evidence type="ECO:0000256" key="1">
    <source>
        <dbReference type="ARBA" id="ARBA00000900"/>
    </source>
</evidence>
<dbReference type="InterPro" id="IPR001841">
    <property type="entry name" value="Znf_RING"/>
</dbReference>
<dbReference type="EMBL" id="KN671949">
    <property type="protein sequence ID" value="KHM99197.1"/>
    <property type="molecule type" value="Genomic_DNA"/>
</dbReference>
<keyword evidence="5" id="KW-0862">Zinc</keyword>
<dbReference type="Gramene" id="XM_028328868.1">
    <property type="protein sequence ID" value="XP_028184669.1"/>
    <property type="gene ID" value="LOC114371412"/>
</dbReference>
<accession>A0A0B2NVD6</accession>
<dbReference type="EC" id="2.3.2.27" evidence="2"/>
<dbReference type="PROSITE" id="PS50089">
    <property type="entry name" value="ZF_RING_2"/>
    <property type="match status" value="1"/>
</dbReference>
<keyword evidence="11" id="KW-1185">Reference proteome</keyword>
<evidence type="ECO:0000256" key="3">
    <source>
        <dbReference type="ARBA" id="ARBA00022723"/>
    </source>
</evidence>
<evidence type="ECO:0000313" key="11">
    <source>
        <dbReference type="Proteomes" id="UP000289340"/>
    </source>
</evidence>
<evidence type="ECO:0000313" key="9">
    <source>
        <dbReference type="EMBL" id="KHM99197.1"/>
    </source>
</evidence>
<reference evidence="10 11" key="2">
    <citation type="submission" date="2018-09" db="EMBL/GenBank/DDBJ databases">
        <title>A high-quality reference genome of wild soybean provides a powerful tool to mine soybean genomes.</title>
        <authorList>
            <person name="Xie M."/>
            <person name="Chung C.Y.L."/>
            <person name="Li M.-W."/>
            <person name="Wong F.-L."/>
            <person name="Chan T.-F."/>
            <person name="Lam H.-M."/>
        </authorList>
    </citation>
    <scope>NUCLEOTIDE SEQUENCE [LARGE SCALE GENOMIC DNA]</scope>
    <source>
        <strain evidence="11">cv. W05</strain>
        <tissue evidence="10">Hypocotyl of etiolated seedlings</tissue>
    </source>
</reference>
<dbReference type="GO" id="GO:0008270">
    <property type="term" value="F:zinc ion binding"/>
    <property type="evidence" value="ECO:0007669"/>
    <property type="project" value="UniProtKB-KW"/>
</dbReference>